<dbReference type="EMBL" id="KK121779">
    <property type="protein sequence ID" value="KFM81201.1"/>
    <property type="molecule type" value="Genomic_DNA"/>
</dbReference>
<dbReference type="STRING" id="407821.A0A087UV12"/>
<feature type="non-terminal residue" evidence="2">
    <location>
        <position position="115"/>
    </location>
</feature>
<dbReference type="OrthoDB" id="26518at2759"/>
<dbReference type="PROSITE" id="PS51232">
    <property type="entry name" value="GBD_FH3"/>
    <property type="match status" value="1"/>
</dbReference>
<dbReference type="InterPro" id="IPR010472">
    <property type="entry name" value="FH3_dom"/>
</dbReference>
<evidence type="ECO:0000259" key="1">
    <source>
        <dbReference type="PROSITE" id="PS51232"/>
    </source>
</evidence>
<sequence>MDFRISLDYIVENPDYTKKLANALNTSNVSVKKQVFELLGALCVYNAEGYQRALETLEHYKASINGRYRFKVVVEELHNSTDLEYLTAVVAFVNCTIISAKSLKDRIRIRNEYIG</sequence>
<organism evidence="2 3">
    <name type="scientific">Stegodyphus mimosarum</name>
    <name type="common">African social velvet spider</name>
    <dbReference type="NCBI Taxonomy" id="407821"/>
    <lineage>
        <taxon>Eukaryota</taxon>
        <taxon>Metazoa</taxon>
        <taxon>Ecdysozoa</taxon>
        <taxon>Arthropoda</taxon>
        <taxon>Chelicerata</taxon>
        <taxon>Arachnida</taxon>
        <taxon>Araneae</taxon>
        <taxon>Araneomorphae</taxon>
        <taxon>Entelegynae</taxon>
        <taxon>Eresoidea</taxon>
        <taxon>Eresidae</taxon>
        <taxon>Stegodyphus</taxon>
    </lineage>
</organism>
<dbReference type="InterPro" id="IPR014768">
    <property type="entry name" value="GBD/FH3_dom"/>
</dbReference>
<dbReference type="OMA" id="KAPSVEY"/>
<dbReference type="Proteomes" id="UP000054359">
    <property type="component" value="Unassembled WGS sequence"/>
</dbReference>
<proteinExistence type="predicted"/>
<dbReference type="AlphaFoldDB" id="A0A087UV12"/>
<dbReference type="PANTHER" id="PTHR46345:SF8">
    <property type="entry name" value="FORMIN 3, ISOFORM B"/>
    <property type="match status" value="1"/>
</dbReference>
<protein>
    <submittedName>
        <fullName evidence="2">Inverted formin-2</fullName>
    </submittedName>
</protein>
<evidence type="ECO:0000313" key="3">
    <source>
        <dbReference type="Proteomes" id="UP000054359"/>
    </source>
</evidence>
<feature type="domain" description="GBD/FH3" evidence="1">
    <location>
        <begin position="1"/>
        <end position="115"/>
    </location>
</feature>
<name>A0A087UV12_STEMI</name>
<dbReference type="Gene3D" id="1.25.10.10">
    <property type="entry name" value="Leucine-rich Repeat Variant"/>
    <property type="match status" value="1"/>
</dbReference>
<dbReference type="Pfam" id="PF06367">
    <property type="entry name" value="Drf_FH3"/>
    <property type="match status" value="1"/>
</dbReference>
<dbReference type="GO" id="GO:0003779">
    <property type="term" value="F:actin binding"/>
    <property type="evidence" value="ECO:0007669"/>
    <property type="project" value="InterPro"/>
</dbReference>
<dbReference type="PANTHER" id="PTHR46345">
    <property type="entry name" value="INVERTED FORMIN-2"/>
    <property type="match status" value="1"/>
</dbReference>
<dbReference type="InterPro" id="IPR011989">
    <property type="entry name" value="ARM-like"/>
</dbReference>
<reference evidence="2 3" key="1">
    <citation type="submission" date="2013-11" db="EMBL/GenBank/DDBJ databases">
        <title>Genome sequencing of Stegodyphus mimosarum.</title>
        <authorList>
            <person name="Bechsgaard J."/>
        </authorList>
    </citation>
    <scope>NUCLEOTIDE SEQUENCE [LARGE SCALE GENOMIC DNA]</scope>
</reference>
<dbReference type="InterPro" id="IPR016024">
    <property type="entry name" value="ARM-type_fold"/>
</dbReference>
<gene>
    <name evidence="2" type="ORF">X975_24979</name>
</gene>
<accession>A0A087UV12</accession>
<evidence type="ECO:0000313" key="2">
    <source>
        <dbReference type="EMBL" id="KFM81201.1"/>
    </source>
</evidence>
<dbReference type="SUPFAM" id="SSF48371">
    <property type="entry name" value="ARM repeat"/>
    <property type="match status" value="1"/>
</dbReference>
<keyword evidence="3" id="KW-1185">Reference proteome</keyword>